<dbReference type="EMBL" id="JAGGDJ010000001">
    <property type="protein sequence ID" value="MBO7742935.1"/>
    <property type="molecule type" value="Genomic_DNA"/>
</dbReference>
<reference evidence="2 3" key="1">
    <citation type="submission" date="2021-03" db="EMBL/GenBank/DDBJ databases">
        <title>Paenibacillus artemisicola MWE-103 whole genome sequence.</title>
        <authorList>
            <person name="Ham Y.J."/>
        </authorList>
    </citation>
    <scope>NUCLEOTIDE SEQUENCE [LARGE SCALE GENOMIC DNA]</scope>
    <source>
        <strain evidence="2 3">MWE-103</strain>
    </source>
</reference>
<sequence>MTNESHVQAIIANMIDTFAFLSGNSPLVQFVRTAACARIETDLPLPIFNRVFSYMPEGDAAAEVGSIAESYRARGMRCSWHTYSHAPDEAVEQALRANGFEFGGSLTGMAASLEGRTIAAERVPGLGISAIRTEEELASFKRVFVAEYGLPDALAAAFTDAFAFDPKGRARYYLASLNGEPVGSAMTYGEGDTAGLYTVATLKAFRSRGIGSAVTAYALRDMQESGIKFAILQASPMGTNVYRRLGFDDAVTINVHVG</sequence>
<gene>
    <name evidence="2" type="ORF">I8J29_01915</name>
</gene>
<dbReference type="InterPro" id="IPR000182">
    <property type="entry name" value="GNAT_dom"/>
</dbReference>
<dbReference type="RefSeq" id="WP_208845888.1">
    <property type="nucleotide sequence ID" value="NZ_JAGGDJ010000001.1"/>
</dbReference>
<dbReference type="Gene3D" id="3.40.630.30">
    <property type="match status" value="1"/>
</dbReference>
<evidence type="ECO:0000259" key="1">
    <source>
        <dbReference type="PROSITE" id="PS51186"/>
    </source>
</evidence>
<dbReference type="Pfam" id="PF00583">
    <property type="entry name" value="Acetyltransf_1"/>
    <property type="match status" value="1"/>
</dbReference>
<protein>
    <submittedName>
        <fullName evidence="2">GNAT family N-acetyltransferase</fullName>
    </submittedName>
</protein>
<dbReference type="SUPFAM" id="SSF55729">
    <property type="entry name" value="Acyl-CoA N-acyltransferases (Nat)"/>
    <property type="match status" value="1"/>
</dbReference>
<dbReference type="PROSITE" id="PS51186">
    <property type="entry name" value="GNAT"/>
    <property type="match status" value="1"/>
</dbReference>
<evidence type="ECO:0000313" key="2">
    <source>
        <dbReference type="EMBL" id="MBO7742935.1"/>
    </source>
</evidence>
<proteinExistence type="predicted"/>
<keyword evidence="3" id="KW-1185">Reference proteome</keyword>
<accession>A0ABS3W3Q2</accession>
<name>A0ABS3W3Q2_9BACL</name>
<dbReference type="InterPro" id="IPR016181">
    <property type="entry name" value="Acyl_CoA_acyltransferase"/>
</dbReference>
<dbReference type="Proteomes" id="UP000670947">
    <property type="component" value="Unassembled WGS sequence"/>
</dbReference>
<comment type="caution">
    <text evidence="2">The sequence shown here is derived from an EMBL/GenBank/DDBJ whole genome shotgun (WGS) entry which is preliminary data.</text>
</comment>
<dbReference type="CDD" id="cd04301">
    <property type="entry name" value="NAT_SF"/>
    <property type="match status" value="1"/>
</dbReference>
<feature type="domain" description="N-acetyltransferase" evidence="1">
    <location>
        <begin position="126"/>
        <end position="258"/>
    </location>
</feature>
<evidence type="ECO:0000313" key="3">
    <source>
        <dbReference type="Proteomes" id="UP000670947"/>
    </source>
</evidence>
<organism evidence="2 3">
    <name type="scientific">Paenibacillus artemisiicola</name>
    <dbReference type="NCBI Taxonomy" id="1172618"/>
    <lineage>
        <taxon>Bacteria</taxon>
        <taxon>Bacillati</taxon>
        <taxon>Bacillota</taxon>
        <taxon>Bacilli</taxon>
        <taxon>Bacillales</taxon>
        <taxon>Paenibacillaceae</taxon>
        <taxon>Paenibacillus</taxon>
    </lineage>
</organism>